<comment type="caution">
    <text evidence="3">The sequence shown here is derived from an EMBL/GenBank/DDBJ whole genome shotgun (WGS) entry which is preliminary data.</text>
</comment>
<dbReference type="InterPro" id="IPR036291">
    <property type="entry name" value="NAD(P)-bd_dom_sf"/>
</dbReference>
<dbReference type="OrthoDB" id="3360397at2"/>
<reference evidence="3 4" key="1">
    <citation type="submission" date="2017-02" db="EMBL/GenBank/DDBJ databases">
        <title>Draft Genome Sequence of Streptomyces tsukubaensis F601, a Producer of the immunosuppressant tacrolimus FK506.</title>
        <authorList>
            <person name="Zong G."/>
            <person name="Zhong C."/>
            <person name="Fu J."/>
            <person name="Qin R."/>
            <person name="Cao G."/>
        </authorList>
    </citation>
    <scope>NUCLEOTIDE SEQUENCE [LARGE SCALE GENOMIC DNA]</scope>
    <source>
        <strain evidence="3 4">F601</strain>
    </source>
</reference>
<dbReference type="PANTHER" id="PTHR43000">
    <property type="entry name" value="DTDP-D-GLUCOSE 4,6-DEHYDRATASE-RELATED"/>
    <property type="match status" value="1"/>
</dbReference>
<proteinExistence type="inferred from homology"/>
<dbReference type="EMBL" id="MVFC01000006">
    <property type="protein sequence ID" value="OON80908.1"/>
    <property type="molecule type" value="Genomic_DNA"/>
</dbReference>
<dbReference type="SUPFAM" id="SSF51735">
    <property type="entry name" value="NAD(P)-binding Rossmann-fold domains"/>
    <property type="match status" value="1"/>
</dbReference>
<keyword evidence="4" id="KW-1185">Reference proteome</keyword>
<organism evidence="3 4">
    <name type="scientific">Streptomyces tsukubensis</name>
    <dbReference type="NCBI Taxonomy" id="83656"/>
    <lineage>
        <taxon>Bacteria</taxon>
        <taxon>Bacillati</taxon>
        <taxon>Actinomycetota</taxon>
        <taxon>Actinomycetes</taxon>
        <taxon>Kitasatosporales</taxon>
        <taxon>Streptomycetaceae</taxon>
        <taxon>Streptomyces</taxon>
    </lineage>
</organism>
<dbReference type="STRING" id="83656.B1H18_11100"/>
<dbReference type="Proteomes" id="UP000190539">
    <property type="component" value="Unassembled WGS sequence"/>
</dbReference>
<dbReference type="RefSeq" id="WP_077967190.1">
    <property type="nucleotide sequence ID" value="NZ_CP045178.1"/>
</dbReference>
<dbReference type="AlphaFoldDB" id="A0A1V4AB92"/>
<evidence type="ECO:0000259" key="2">
    <source>
        <dbReference type="Pfam" id="PF01370"/>
    </source>
</evidence>
<comment type="similarity">
    <text evidence="1">Belongs to the NAD(P)-dependent epimerase/dehydratase family.</text>
</comment>
<evidence type="ECO:0000313" key="4">
    <source>
        <dbReference type="Proteomes" id="UP000190539"/>
    </source>
</evidence>
<name>A0A1V4AB92_9ACTN</name>
<accession>A0A1V4AB92</accession>
<dbReference type="Pfam" id="PF01370">
    <property type="entry name" value="Epimerase"/>
    <property type="match status" value="1"/>
</dbReference>
<evidence type="ECO:0000313" key="3">
    <source>
        <dbReference type="EMBL" id="OON80908.1"/>
    </source>
</evidence>
<dbReference type="InterPro" id="IPR001509">
    <property type="entry name" value="Epimerase_deHydtase"/>
</dbReference>
<sequence length="251" mass="27236">MRIIGHGFLARSIRPLAGSHPRVVAFAAGVSSGDGVAEDQFAREAALLYDTLGQCLRNGRRLVYFSTSSAGMYGLRHGAGREDGPARPSSPYGRHKLAMEEVIRNSGADHLILRLAYPVGPGQRPHQFLPSLVAQVRRSRVRVHRGARRDLIDVRHAVSLLESLLHEDVSRQVVNIASGWEAAVEDIVGHIEHRTGIVAEHHTVDVPAEGPVSTERMHGLVPKAAEMGFGPSYYRQVIDSYLAAVAPSSPA</sequence>
<dbReference type="Gene3D" id="3.40.50.720">
    <property type="entry name" value="NAD(P)-binding Rossmann-like Domain"/>
    <property type="match status" value="1"/>
</dbReference>
<feature type="domain" description="NAD-dependent epimerase/dehydratase" evidence="2">
    <location>
        <begin position="19"/>
        <end position="177"/>
    </location>
</feature>
<gene>
    <name evidence="3" type="ORF">B1H18_11100</name>
</gene>
<evidence type="ECO:0000256" key="1">
    <source>
        <dbReference type="ARBA" id="ARBA00007637"/>
    </source>
</evidence>
<protein>
    <recommendedName>
        <fullName evidence="2">NAD-dependent epimerase/dehydratase domain-containing protein</fullName>
    </recommendedName>
</protein>